<comment type="caution">
    <text evidence="1">The sequence shown here is derived from an EMBL/GenBank/DDBJ whole genome shotgun (WGS) entry which is preliminary data.</text>
</comment>
<accession>A0A1J5Q4A0</accession>
<sequence length="80" mass="8734">MGAAEIFEKLVVGSALLKGVQLAPVQVLQERVPQERVVTGLLDDHRNCGQTGGLTRPPSPLTHDQFVTICPDLSHYWGLE</sequence>
<evidence type="ECO:0000313" key="1">
    <source>
        <dbReference type="EMBL" id="OIQ74740.1"/>
    </source>
</evidence>
<protein>
    <submittedName>
        <fullName evidence="1">Uncharacterized protein</fullName>
    </submittedName>
</protein>
<gene>
    <name evidence="1" type="ORF">GALL_436050</name>
</gene>
<dbReference type="EMBL" id="MLJW01002401">
    <property type="protein sequence ID" value="OIQ74740.1"/>
    <property type="molecule type" value="Genomic_DNA"/>
</dbReference>
<proteinExistence type="predicted"/>
<name>A0A1J5Q4A0_9ZZZZ</name>
<reference evidence="1" key="1">
    <citation type="submission" date="2016-10" db="EMBL/GenBank/DDBJ databases">
        <title>Sequence of Gallionella enrichment culture.</title>
        <authorList>
            <person name="Poehlein A."/>
            <person name="Muehling M."/>
            <person name="Daniel R."/>
        </authorList>
    </citation>
    <scope>NUCLEOTIDE SEQUENCE</scope>
</reference>
<organism evidence="1">
    <name type="scientific">mine drainage metagenome</name>
    <dbReference type="NCBI Taxonomy" id="410659"/>
    <lineage>
        <taxon>unclassified sequences</taxon>
        <taxon>metagenomes</taxon>
        <taxon>ecological metagenomes</taxon>
    </lineage>
</organism>
<dbReference type="AlphaFoldDB" id="A0A1J5Q4A0"/>